<dbReference type="GO" id="GO:1902358">
    <property type="term" value="P:sulfate transmembrane transport"/>
    <property type="evidence" value="ECO:0007669"/>
    <property type="project" value="InterPro"/>
</dbReference>
<dbReference type="GO" id="GO:0042597">
    <property type="term" value="C:periplasmic space"/>
    <property type="evidence" value="ECO:0007669"/>
    <property type="project" value="UniProtKB-SubCell"/>
</dbReference>
<dbReference type="InterPro" id="IPR034408">
    <property type="entry name" value="Sulphate/thiosulphate_BS"/>
</dbReference>
<accession>A0A7V8JP60</accession>
<evidence type="ECO:0000256" key="1">
    <source>
        <dbReference type="ARBA" id="ARBA00004418"/>
    </source>
</evidence>
<evidence type="ECO:0000313" key="7">
    <source>
        <dbReference type="EMBL" id="KAF1019010.1"/>
    </source>
</evidence>
<name>A0A7V8JP60_9BURK</name>
<proteinExistence type="inferred from homology"/>
<dbReference type="Pfam" id="PF13531">
    <property type="entry name" value="SBP_bac_11"/>
    <property type="match status" value="1"/>
</dbReference>
<dbReference type="GO" id="GO:0140104">
    <property type="term" value="F:molecular carrier activity"/>
    <property type="evidence" value="ECO:0007669"/>
    <property type="project" value="InterPro"/>
</dbReference>
<keyword evidence="5" id="KW-0574">Periplasm</keyword>
<dbReference type="AlphaFoldDB" id="A0A7V8JP60"/>
<dbReference type="EMBL" id="WNDQ01000067">
    <property type="protein sequence ID" value="KAF1019010.1"/>
    <property type="molecule type" value="Genomic_DNA"/>
</dbReference>
<dbReference type="Proteomes" id="UP000461670">
    <property type="component" value="Unassembled WGS sequence"/>
</dbReference>
<evidence type="ECO:0000256" key="6">
    <source>
        <dbReference type="SAM" id="SignalP"/>
    </source>
</evidence>
<comment type="subcellular location">
    <subcellularLocation>
        <location evidence="1">Periplasm</location>
    </subcellularLocation>
</comment>
<keyword evidence="4 6" id="KW-0732">Signal</keyword>
<comment type="similarity">
    <text evidence="2">Belongs to the prokaryotic sulfate-binding protein family.</text>
</comment>
<dbReference type="PROSITE" id="PS00757">
    <property type="entry name" value="PROK_SULFATE_BIND_2"/>
    <property type="match status" value="1"/>
</dbReference>
<dbReference type="GO" id="GO:1901681">
    <property type="term" value="F:sulfur compound binding"/>
    <property type="evidence" value="ECO:0007669"/>
    <property type="project" value="InterPro"/>
</dbReference>
<keyword evidence="3" id="KW-0813">Transport</keyword>
<dbReference type="PANTHER" id="PTHR30368:SF1">
    <property type="entry name" value="THIOSULFATE-BINDING PROTEIN"/>
    <property type="match status" value="1"/>
</dbReference>
<reference evidence="8" key="1">
    <citation type="journal article" date="2020" name="MBio">
        <title>Horizontal gene transfer to a defensive symbiont with a reduced genome amongst a multipartite beetle microbiome.</title>
        <authorList>
            <person name="Waterworth S.C."/>
            <person name="Florez L.V."/>
            <person name="Rees E.R."/>
            <person name="Hertweck C."/>
            <person name="Kaltenpoth M."/>
            <person name="Kwan J.C."/>
        </authorList>
    </citation>
    <scope>NUCLEOTIDE SEQUENCE [LARGE SCALE GENOMIC DNA]</scope>
</reference>
<dbReference type="Gene3D" id="3.40.190.10">
    <property type="entry name" value="Periplasmic binding protein-like II"/>
    <property type="match status" value="2"/>
</dbReference>
<feature type="chain" id="PRO_5030978608" evidence="6">
    <location>
        <begin position="24"/>
        <end position="335"/>
    </location>
</feature>
<evidence type="ECO:0000256" key="5">
    <source>
        <dbReference type="ARBA" id="ARBA00022764"/>
    </source>
</evidence>
<dbReference type="SUPFAM" id="SSF53850">
    <property type="entry name" value="Periplasmic binding protein-like II"/>
    <property type="match status" value="1"/>
</dbReference>
<evidence type="ECO:0000313" key="8">
    <source>
        <dbReference type="Proteomes" id="UP000461670"/>
    </source>
</evidence>
<feature type="signal peptide" evidence="6">
    <location>
        <begin position="1"/>
        <end position="23"/>
    </location>
</feature>
<dbReference type="PANTHER" id="PTHR30368">
    <property type="entry name" value="SULFATE-BINDING PROTEIN"/>
    <property type="match status" value="1"/>
</dbReference>
<dbReference type="NCBIfam" id="TIGR00971">
    <property type="entry name" value="3a0106s03"/>
    <property type="match status" value="1"/>
</dbReference>
<dbReference type="NCBIfam" id="NF008106">
    <property type="entry name" value="PRK10852.1"/>
    <property type="match status" value="1"/>
</dbReference>
<sequence length="335" mass="36726">MFKKLIVAAGAAAVLATGTAAWAQANILNASYDVARELFADINPKFIEHYKKQTGEDVKIDQSFAGTSRQAQDIIQGKKVDTVTFNQVTDVDILAKRGIVNKDWQKAFPNNASPYYSTIAFLVRKGNPKNIKTWDDLVRSDVKLVFPNPKTSGNARYSYLGAWLYANEKFKGDEAQTKAFVSKLLHNVESFPTGGRGATVAFATNGQGDALLTFESEVINIAKSDEFKAGGFEVVVPPVSVLAEFPVAVVDKVVDERGTRKVATEYLKYQYSPEIQQLLTTFNLRVHDPAVVKATAAQFATIRLIDPTKVLGSWDDITAKHFGSNGVLDQLLAAR</sequence>
<organism evidence="7 8">
    <name type="scientific">Paracidovorax wautersii</name>
    <dbReference type="NCBI Taxonomy" id="1177982"/>
    <lineage>
        <taxon>Bacteria</taxon>
        <taxon>Pseudomonadati</taxon>
        <taxon>Pseudomonadota</taxon>
        <taxon>Betaproteobacteria</taxon>
        <taxon>Burkholderiales</taxon>
        <taxon>Comamonadaceae</taxon>
        <taxon>Paracidovorax</taxon>
    </lineage>
</organism>
<evidence type="ECO:0000256" key="2">
    <source>
        <dbReference type="ARBA" id="ARBA00006099"/>
    </source>
</evidence>
<protein>
    <submittedName>
        <fullName evidence="7">Thiosulfate-binding protein</fullName>
    </submittedName>
</protein>
<comment type="caution">
    <text evidence="7">The sequence shown here is derived from an EMBL/GenBank/DDBJ whole genome shotgun (WGS) entry which is preliminary data.</text>
</comment>
<dbReference type="NCBIfam" id="NF008022">
    <property type="entry name" value="PRK10752.1"/>
    <property type="match status" value="1"/>
</dbReference>
<dbReference type="InterPro" id="IPR005669">
    <property type="entry name" value="Thiosulph/SO4-bd"/>
</dbReference>
<evidence type="ECO:0000256" key="4">
    <source>
        <dbReference type="ARBA" id="ARBA00022729"/>
    </source>
</evidence>
<evidence type="ECO:0000256" key="3">
    <source>
        <dbReference type="ARBA" id="ARBA00022448"/>
    </source>
</evidence>
<gene>
    <name evidence="7" type="primary">cysP</name>
    <name evidence="7" type="ORF">GAK30_03353</name>
</gene>